<dbReference type="InterPro" id="IPR037923">
    <property type="entry name" value="HTH-like"/>
</dbReference>
<dbReference type="Pfam" id="PF02311">
    <property type="entry name" value="AraC_binding"/>
    <property type="match status" value="1"/>
</dbReference>
<evidence type="ECO:0000256" key="1">
    <source>
        <dbReference type="ARBA" id="ARBA00023015"/>
    </source>
</evidence>
<dbReference type="SUPFAM" id="SSF46689">
    <property type="entry name" value="Homeodomain-like"/>
    <property type="match status" value="2"/>
</dbReference>
<dbReference type="InterPro" id="IPR009057">
    <property type="entry name" value="Homeodomain-like_sf"/>
</dbReference>
<reference evidence="6" key="1">
    <citation type="submission" date="2009-09" db="EMBL/GenBank/DDBJ databases">
        <title>The complete genome of Kribbella flavida DSM 17836.</title>
        <authorList>
            <consortium name="US DOE Joint Genome Institute (JGI-PGF)"/>
            <person name="Lucas S."/>
            <person name="Copeland A."/>
            <person name="Lapidus A."/>
            <person name="Glavina del Rio T."/>
            <person name="Dalin E."/>
            <person name="Tice H."/>
            <person name="Bruce D."/>
            <person name="Goodwin L."/>
            <person name="Pitluck S."/>
            <person name="Kyrpides N."/>
            <person name="Mavromatis K."/>
            <person name="Ivanova N."/>
            <person name="Saunders E."/>
            <person name="Brettin T."/>
            <person name="Detter J.C."/>
            <person name="Han C."/>
            <person name="Larimer F."/>
            <person name="Land M."/>
            <person name="Hauser L."/>
            <person name="Markowitz V."/>
            <person name="Cheng J.-F."/>
            <person name="Hugenholtz P."/>
            <person name="Woyke T."/>
            <person name="Wu D."/>
            <person name="Pukall R."/>
            <person name="Klenk H.-P."/>
            <person name="Eisen J.A."/>
        </authorList>
    </citation>
    <scope>NUCLEOTIDE SEQUENCE [LARGE SCALE GENOMIC DNA]</scope>
    <source>
        <strain evidence="6">DSM 17836 / JCM 10339 / NBRC 14399</strain>
    </source>
</reference>
<gene>
    <name evidence="5" type="ordered locus">Kfla_4020</name>
</gene>
<feature type="domain" description="HTH araC/xylS-type" evidence="4">
    <location>
        <begin position="156"/>
        <end position="253"/>
    </location>
</feature>
<keyword evidence="3" id="KW-0804">Transcription</keyword>
<sequence length="253" mass="27579">MADTGGVSELTISVRRLRLRPSHRFPRHAHQSWSFGLVSTGKVRLWSSGSWHTAAFGLATVLPPGQVHEGVIDEAGLAYDAVTVRPEYVADVLATGSTPSVRGLLHLPGPIRQLARADRSVGAEERRELVLAAVSRLFEHPPGAETDGRAGGRLAVAVRHRLDQRFREPVDVRTLAAELGVAPATVIRAFQQYAGLSPYAYVISQRVDLARRLLDGGERPADAALRAGFFDQAHLNRHFVRLVGVPPGVYRRS</sequence>
<protein>
    <submittedName>
        <fullName evidence="5">Transcriptional regulator, AraC family</fullName>
    </submittedName>
</protein>
<evidence type="ECO:0000256" key="2">
    <source>
        <dbReference type="ARBA" id="ARBA00023125"/>
    </source>
</evidence>
<dbReference type="SMART" id="SM00342">
    <property type="entry name" value="HTH_ARAC"/>
    <property type="match status" value="1"/>
</dbReference>
<dbReference type="HOGENOM" id="CLU_000445_88_16_11"/>
<reference evidence="5 6" key="2">
    <citation type="journal article" date="2010" name="Stand. Genomic Sci.">
        <title>Complete genome sequence of Kribbella flavida type strain (IFO 14399).</title>
        <authorList>
            <person name="Pukall R."/>
            <person name="Lapidus A."/>
            <person name="Glavina Del Rio T."/>
            <person name="Copeland A."/>
            <person name="Tice H."/>
            <person name="Cheng J.-F."/>
            <person name="Lucas S."/>
            <person name="Chen F."/>
            <person name="Nolan M."/>
            <person name="LaButti K."/>
            <person name="Pati A."/>
            <person name="Ivanova N."/>
            <person name="Mavrommatis K."/>
            <person name="Mikhailova N."/>
            <person name="Pitluck S."/>
            <person name="Bruce D."/>
            <person name="Goodwin L."/>
            <person name="Land M."/>
            <person name="Hauser L."/>
            <person name="Chang Y.-J."/>
            <person name="Jeffries C.D."/>
            <person name="Chen A."/>
            <person name="Palaniappan K."/>
            <person name="Chain P."/>
            <person name="Rohde M."/>
            <person name="Goeker M."/>
            <person name="Bristow J."/>
            <person name="Eisen J.A."/>
            <person name="Markowitz V."/>
            <person name="Hugenholtz P."/>
            <person name="Kyrpides N.C."/>
            <person name="Klenk H.-P."/>
            <person name="Brettin T."/>
        </authorList>
    </citation>
    <scope>NUCLEOTIDE SEQUENCE [LARGE SCALE GENOMIC DNA]</scope>
    <source>
        <strain evidence="6">DSM 17836 / JCM 10339 / NBRC 14399</strain>
    </source>
</reference>
<dbReference type="GO" id="GO:0043565">
    <property type="term" value="F:sequence-specific DNA binding"/>
    <property type="evidence" value="ECO:0007669"/>
    <property type="project" value="InterPro"/>
</dbReference>
<accession>D2PRC1</accession>
<organism evidence="5 6">
    <name type="scientific">Kribbella flavida (strain DSM 17836 / JCM 10339 / NBRC 14399)</name>
    <dbReference type="NCBI Taxonomy" id="479435"/>
    <lineage>
        <taxon>Bacteria</taxon>
        <taxon>Bacillati</taxon>
        <taxon>Actinomycetota</taxon>
        <taxon>Actinomycetes</taxon>
        <taxon>Propionibacteriales</taxon>
        <taxon>Kribbellaceae</taxon>
        <taxon>Kribbella</taxon>
    </lineage>
</organism>
<dbReference type="AlphaFoldDB" id="D2PRC1"/>
<dbReference type="InterPro" id="IPR003313">
    <property type="entry name" value="AraC-bd"/>
</dbReference>
<dbReference type="eggNOG" id="COG2207">
    <property type="taxonomic scope" value="Bacteria"/>
</dbReference>
<dbReference type="PANTHER" id="PTHR46796:SF2">
    <property type="entry name" value="TRANSCRIPTIONAL REGULATORY PROTEIN"/>
    <property type="match status" value="1"/>
</dbReference>
<dbReference type="KEGG" id="kfl:Kfla_4020"/>
<keyword evidence="6" id="KW-1185">Reference proteome</keyword>
<evidence type="ECO:0000259" key="4">
    <source>
        <dbReference type="PROSITE" id="PS01124"/>
    </source>
</evidence>
<dbReference type="SUPFAM" id="SSF51215">
    <property type="entry name" value="Regulatory protein AraC"/>
    <property type="match status" value="1"/>
</dbReference>
<dbReference type="EMBL" id="CP001736">
    <property type="protein sequence ID" value="ADB33069.1"/>
    <property type="molecule type" value="Genomic_DNA"/>
</dbReference>
<dbReference type="Gene3D" id="1.10.10.60">
    <property type="entry name" value="Homeodomain-like"/>
    <property type="match status" value="1"/>
</dbReference>
<evidence type="ECO:0000256" key="3">
    <source>
        <dbReference type="ARBA" id="ARBA00023163"/>
    </source>
</evidence>
<dbReference type="STRING" id="479435.Kfla_4020"/>
<dbReference type="PROSITE" id="PS01124">
    <property type="entry name" value="HTH_ARAC_FAMILY_2"/>
    <property type="match status" value="1"/>
</dbReference>
<dbReference type="InterPro" id="IPR018060">
    <property type="entry name" value="HTH_AraC"/>
</dbReference>
<evidence type="ECO:0000313" key="6">
    <source>
        <dbReference type="Proteomes" id="UP000007967"/>
    </source>
</evidence>
<dbReference type="Pfam" id="PF12833">
    <property type="entry name" value="HTH_18"/>
    <property type="match status" value="1"/>
</dbReference>
<dbReference type="InterPro" id="IPR050204">
    <property type="entry name" value="AraC_XylS_family_regulators"/>
</dbReference>
<dbReference type="PANTHER" id="PTHR46796">
    <property type="entry name" value="HTH-TYPE TRANSCRIPTIONAL ACTIVATOR RHAS-RELATED"/>
    <property type="match status" value="1"/>
</dbReference>
<name>D2PRC1_KRIFD</name>
<proteinExistence type="predicted"/>
<dbReference type="GO" id="GO:0003700">
    <property type="term" value="F:DNA-binding transcription factor activity"/>
    <property type="evidence" value="ECO:0007669"/>
    <property type="project" value="InterPro"/>
</dbReference>
<evidence type="ECO:0000313" key="5">
    <source>
        <dbReference type="EMBL" id="ADB33069.1"/>
    </source>
</evidence>
<dbReference type="Gene3D" id="2.60.120.10">
    <property type="entry name" value="Jelly Rolls"/>
    <property type="match status" value="1"/>
</dbReference>
<keyword evidence="2" id="KW-0238">DNA-binding</keyword>
<dbReference type="eggNOG" id="COG1917">
    <property type="taxonomic scope" value="Bacteria"/>
</dbReference>
<dbReference type="InterPro" id="IPR014710">
    <property type="entry name" value="RmlC-like_jellyroll"/>
</dbReference>
<dbReference type="Proteomes" id="UP000007967">
    <property type="component" value="Chromosome"/>
</dbReference>
<keyword evidence="1" id="KW-0805">Transcription regulation</keyword>